<protein>
    <submittedName>
        <fullName evidence="1">Uncharacterized protein</fullName>
    </submittedName>
</protein>
<proteinExistence type="predicted"/>
<evidence type="ECO:0000313" key="2">
    <source>
        <dbReference type="Proteomes" id="UP000092445"/>
    </source>
</evidence>
<dbReference type="EnsemblMetazoa" id="GPAI006382-RA">
    <property type="protein sequence ID" value="GPAI006382-PA"/>
    <property type="gene ID" value="GPAI006382"/>
</dbReference>
<keyword evidence="2" id="KW-1185">Reference proteome</keyword>
<accession>A0A1A9Z7S0</accession>
<sequence>MDSSLINSIELIPRDEISVPPYSEMKLSTTEKKLFKYCETSIRVFVINSDAIPAEEYLNFHPQKSMNILRWQMRKQITFGSIEIIYRSLDCKCRFRLRKSSLHAVMDSTDGRMVRAPRRKRNEEQMCDRWVGIVCSPWSEHA</sequence>
<name>A0A1A9Z7S0_GLOPL</name>
<dbReference type="Proteomes" id="UP000092445">
    <property type="component" value="Unassembled WGS sequence"/>
</dbReference>
<organism evidence="1 2">
    <name type="scientific">Glossina pallidipes</name>
    <name type="common">Tsetse fly</name>
    <dbReference type="NCBI Taxonomy" id="7398"/>
    <lineage>
        <taxon>Eukaryota</taxon>
        <taxon>Metazoa</taxon>
        <taxon>Ecdysozoa</taxon>
        <taxon>Arthropoda</taxon>
        <taxon>Hexapoda</taxon>
        <taxon>Insecta</taxon>
        <taxon>Pterygota</taxon>
        <taxon>Neoptera</taxon>
        <taxon>Endopterygota</taxon>
        <taxon>Diptera</taxon>
        <taxon>Brachycera</taxon>
        <taxon>Muscomorpha</taxon>
        <taxon>Hippoboscoidea</taxon>
        <taxon>Glossinidae</taxon>
        <taxon>Glossina</taxon>
    </lineage>
</organism>
<reference evidence="2" key="1">
    <citation type="submission" date="2014-03" db="EMBL/GenBank/DDBJ databases">
        <authorList>
            <person name="Aksoy S."/>
            <person name="Warren W."/>
            <person name="Wilson R.K."/>
        </authorList>
    </citation>
    <scope>NUCLEOTIDE SEQUENCE [LARGE SCALE GENOMIC DNA]</scope>
    <source>
        <strain evidence="2">IAEA</strain>
    </source>
</reference>
<evidence type="ECO:0000313" key="1">
    <source>
        <dbReference type="EnsemblMetazoa" id="GPAI006382-PA"/>
    </source>
</evidence>
<dbReference type="VEuPathDB" id="VectorBase:GPAI006382"/>
<dbReference type="AlphaFoldDB" id="A0A1A9Z7S0"/>
<reference evidence="1" key="2">
    <citation type="submission" date="2020-05" db="UniProtKB">
        <authorList>
            <consortium name="EnsemblMetazoa"/>
        </authorList>
    </citation>
    <scope>IDENTIFICATION</scope>
    <source>
        <strain evidence="1">IAEA</strain>
    </source>
</reference>